<dbReference type="Pfam" id="PF15644">
    <property type="entry name" value="Gln_amidase"/>
    <property type="match status" value="1"/>
</dbReference>
<dbReference type="EMBL" id="JACHVX010000003">
    <property type="protein sequence ID" value="MBB2923739.1"/>
    <property type="molecule type" value="Genomic_DNA"/>
</dbReference>
<dbReference type="AlphaFoldDB" id="A0A7W4YC41"/>
<comment type="caution">
    <text evidence="3">The sequence shown here is derived from an EMBL/GenBank/DDBJ whole genome shotgun (WGS) entry which is preliminary data.</text>
</comment>
<evidence type="ECO:0000256" key="1">
    <source>
        <dbReference type="SAM" id="Phobius"/>
    </source>
</evidence>
<evidence type="ECO:0000313" key="3">
    <source>
        <dbReference type="EMBL" id="MBB2923739.1"/>
    </source>
</evidence>
<protein>
    <recommendedName>
        <fullName evidence="2">Tox-PL domain-containing protein</fullName>
    </recommendedName>
</protein>
<reference evidence="3 4" key="2">
    <citation type="submission" date="2020-08" db="EMBL/GenBank/DDBJ databases">
        <authorList>
            <person name="Partida-Martinez L."/>
            <person name="Huntemann M."/>
            <person name="Clum A."/>
            <person name="Wang J."/>
            <person name="Palaniappan K."/>
            <person name="Ritter S."/>
            <person name="Chen I.-M."/>
            <person name="Stamatis D."/>
            <person name="Reddy T."/>
            <person name="O'Malley R."/>
            <person name="Daum C."/>
            <person name="Shapiro N."/>
            <person name="Ivanova N."/>
            <person name="Kyrpides N."/>
            <person name="Woyke T."/>
        </authorList>
    </citation>
    <scope>NUCLEOTIDE SEQUENCE [LARGE SCALE GENOMIC DNA]</scope>
    <source>
        <strain evidence="3 4">RAS26</strain>
    </source>
</reference>
<gene>
    <name evidence="3" type="ORF">FHR80_002664</name>
</gene>
<evidence type="ECO:0000259" key="2">
    <source>
        <dbReference type="Pfam" id="PF15644"/>
    </source>
</evidence>
<dbReference type="InterPro" id="IPR028908">
    <property type="entry name" value="Tox-PL_dom"/>
</dbReference>
<feature type="transmembrane region" description="Helical" evidence="1">
    <location>
        <begin position="110"/>
        <end position="129"/>
    </location>
</feature>
<evidence type="ECO:0000313" key="4">
    <source>
        <dbReference type="Proteomes" id="UP000518206"/>
    </source>
</evidence>
<accession>A0A7W4YC41</accession>
<feature type="transmembrane region" description="Helical" evidence="1">
    <location>
        <begin position="253"/>
        <end position="275"/>
    </location>
</feature>
<proteinExistence type="predicted"/>
<feature type="domain" description="Tox-PL" evidence="2">
    <location>
        <begin position="439"/>
        <end position="529"/>
    </location>
</feature>
<name>A0A7W4YC41_9CELL</name>
<feature type="transmembrane region" description="Helical" evidence="1">
    <location>
        <begin position="59"/>
        <end position="79"/>
    </location>
</feature>
<feature type="transmembrane region" description="Helical" evidence="1">
    <location>
        <begin position="308"/>
        <end position="331"/>
    </location>
</feature>
<keyword evidence="1" id="KW-0472">Membrane</keyword>
<organism evidence="3 4">
    <name type="scientific">Cellulomonas cellasea</name>
    <dbReference type="NCBI Taxonomy" id="43670"/>
    <lineage>
        <taxon>Bacteria</taxon>
        <taxon>Bacillati</taxon>
        <taxon>Actinomycetota</taxon>
        <taxon>Actinomycetes</taxon>
        <taxon>Micrococcales</taxon>
        <taxon>Cellulomonadaceae</taxon>
        <taxon>Cellulomonas</taxon>
    </lineage>
</organism>
<dbReference type="Proteomes" id="UP000518206">
    <property type="component" value="Unassembled WGS sequence"/>
</dbReference>
<feature type="transmembrane region" description="Helical" evidence="1">
    <location>
        <begin position="32"/>
        <end position="50"/>
    </location>
</feature>
<sequence length="552" mass="57826">MAFWNPPEPYTLNPWTTAGFESVDGVAVAHGHHIWTVTTAMSIGLGIALWRTGRVPARVAAFALPVLSYVLTVAEHASYNAHNSHSSWPAEDAAGFPAVLSGLWSLTGHGRATGVASVVLLVVCLLVDVQRRHHAALLAPAGGDRRRPAGAVNDTEPGARALGWWQARVDRWEGATRRLASLATLLLRAPAQWWADVAVVLAAHARLDGEPRRLAVGRGRAVAVHVRNIRAEAMALTTPGVEPQARAAFRRTAAVVGLVGVTLALWWGMTMAAAIGRSLLLDGDGNYLAGLLENAGQWFNGLSPVQQIAVGAGVAALVALSGGSLALAIGVSGVATYGLSHAEGAATFARDPVRATADYLATTTPLEAALDGGELVLTFLPGNFAGAAAGRGARSLLSTGSRTSVRADPPSGPLAAIDEWIGDVNPGYTGDPFDPRSINCGKCTESVHDVFQGQALTPAGLGTYTVPEMEAITGLRQIEMSPEQIADELRLGGAGSHAVVGIDRADDSGHWFNAYFDGERVVVVDGQSGEILDWPPDFGAVRWDAAIRRMNP</sequence>
<reference evidence="3 4" key="1">
    <citation type="submission" date="2020-08" db="EMBL/GenBank/DDBJ databases">
        <title>The Agave Microbiome: Exploring the role of microbial communities in plant adaptations to desert environments.</title>
        <authorList>
            <person name="Partida-Martinez L.P."/>
        </authorList>
    </citation>
    <scope>NUCLEOTIDE SEQUENCE [LARGE SCALE GENOMIC DNA]</scope>
    <source>
        <strain evidence="3 4">RAS26</strain>
    </source>
</reference>
<keyword evidence="1" id="KW-1133">Transmembrane helix</keyword>
<keyword evidence="1" id="KW-0812">Transmembrane</keyword>